<dbReference type="HOGENOM" id="CLU_056004_0_0_5"/>
<reference evidence="2 3" key="2">
    <citation type="journal article" date="2012" name="Int. J. Syst. Evol. Microbiol.">
        <title>Magnetococcus marinus gen. nov., sp. nov., a marine, magnetotactic bacterium that represents a novel lineage (Magnetococcaceae fam. nov.; Magnetococcales ord. nov.) at the base of the Alphaproteobacteria.</title>
        <authorList>
            <person name="Bazylinski D.A."/>
            <person name="Williams T.J."/>
            <person name="Lefevre C.T."/>
            <person name="Berg R.J."/>
            <person name="Zhang C.L."/>
            <person name="Bowser S.S."/>
            <person name="Dean A.J."/>
            <person name="Beveridge T.J."/>
        </authorList>
    </citation>
    <scope>NUCLEOTIDE SEQUENCE [LARGE SCALE GENOMIC DNA]</scope>
    <source>
        <strain evidence="3">ATCC BAA-1437 / JCM 17883 / MC-1</strain>
    </source>
</reference>
<dbReference type="SUPFAM" id="SSF52402">
    <property type="entry name" value="Adenine nucleotide alpha hydrolases-like"/>
    <property type="match status" value="1"/>
</dbReference>
<dbReference type="Proteomes" id="UP000002586">
    <property type="component" value="Chromosome"/>
</dbReference>
<dbReference type="eggNOG" id="COG0037">
    <property type="taxonomic scope" value="Bacteria"/>
</dbReference>
<evidence type="ECO:0000256" key="1">
    <source>
        <dbReference type="ARBA" id="ARBA00022785"/>
    </source>
</evidence>
<reference evidence="3" key="1">
    <citation type="journal article" date="2009" name="Appl. Environ. Microbiol.">
        <title>Complete genome sequence of the chemolithoautotrophic marine magnetotactic coccus strain MC-1.</title>
        <authorList>
            <person name="Schubbe S."/>
            <person name="Williams T.J."/>
            <person name="Xie G."/>
            <person name="Kiss H.E."/>
            <person name="Brettin T.S."/>
            <person name="Martinez D."/>
            <person name="Ross C.A."/>
            <person name="Schuler D."/>
            <person name="Cox B.L."/>
            <person name="Nealson K.H."/>
            <person name="Bazylinski D.A."/>
        </authorList>
    </citation>
    <scope>NUCLEOTIDE SEQUENCE [LARGE SCALE GENOMIC DNA]</scope>
    <source>
        <strain evidence="3">ATCC BAA-1437 / JCM 17883 / MC-1</strain>
    </source>
</reference>
<dbReference type="Pfam" id="PF06508">
    <property type="entry name" value="QueC"/>
    <property type="match status" value="1"/>
</dbReference>
<evidence type="ECO:0000313" key="3">
    <source>
        <dbReference type="Proteomes" id="UP000002586"/>
    </source>
</evidence>
<keyword evidence="1" id="KW-0671">Queuosine biosynthesis</keyword>
<dbReference type="EMBL" id="CP000471">
    <property type="protein sequence ID" value="ABK45582.1"/>
    <property type="molecule type" value="Genomic_DNA"/>
</dbReference>
<dbReference type="Gene3D" id="3.40.50.620">
    <property type="entry name" value="HUPs"/>
    <property type="match status" value="1"/>
</dbReference>
<dbReference type="STRING" id="156889.Mmc1_3091"/>
<dbReference type="AlphaFoldDB" id="A0LC89"/>
<dbReference type="GO" id="GO:0008616">
    <property type="term" value="P:tRNA queuosine(34) biosynthetic process"/>
    <property type="evidence" value="ECO:0007669"/>
    <property type="project" value="UniProtKB-KW"/>
</dbReference>
<sequence length="382" mass="43835">MSQPYRQCSLSVLDTLDDPHMTFDAQGRCHYYHAYKRAEARDVKTGSEGETLLQNLAERIRADGRGKPYDCIMGLSGGVDSSYVAWQAHRLGLRPLAVHLDNGWNSELSVQNIEQIVTRLNMDLYTHVLDWNAFRDLQRAYLKASVIDIEVITDHAIFALLYRIAGKKGIKHILSGTNVVTEFVLPPHWIFNKGDHVNIQAIHKAYGTQPLVNYPFMDLRVKKWLQLVKQIRSHSILNWVPYHKAEVKQIIQQELGWRDYGGKHFESIFTRFYQGYILPTKFGVDKRKAHLSNLIFAGQLTKQAALKELESPPLSPRMVEEDRTFVIKKLGFSPEEFTQIMQTPPRPHSDFAMEQGIFTQYPALKPLRGLVNLAKKWVAPQA</sequence>
<keyword evidence="3" id="KW-1185">Reference proteome</keyword>
<protein>
    <submittedName>
        <fullName evidence="2">ExsB family protein</fullName>
    </submittedName>
</protein>
<name>A0LC89_MAGMM</name>
<dbReference type="InterPro" id="IPR014729">
    <property type="entry name" value="Rossmann-like_a/b/a_fold"/>
</dbReference>
<dbReference type="InterPro" id="IPR018317">
    <property type="entry name" value="QueC"/>
</dbReference>
<proteinExistence type="predicted"/>
<dbReference type="OrthoDB" id="9765475at2"/>
<dbReference type="RefSeq" id="WP_011714645.1">
    <property type="nucleotide sequence ID" value="NC_008576.1"/>
</dbReference>
<evidence type="ECO:0000313" key="2">
    <source>
        <dbReference type="EMBL" id="ABK45582.1"/>
    </source>
</evidence>
<dbReference type="KEGG" id="mgm:Mmc1_3091"/>
<dbReference type="NCBIfam" id="TIGR03573">
    <property type="entry name" value="WbuX"/>
    <property type="match status" value="1"/>
</dbReference>
<dbReference type="InterPro" id="IPR020022">
    <property type="entry name" value="N-acetyl_sugar_amidoTrfase"/>
</dbReference>
<accession>A0LC89</accession>
<organism evidence="2 3">
    <name type="scientific">Magnetococcus marinus (strain ATCC BAA-1437 / JCM 17883 / MC-1)</name>
    <dbReference type="NCBI Taxonomy" id="156889"/>
    <lineage>
        <taxon>Bacteria</taxon>
        <taxon>Pseudomonadati</taxon>
        <taxon>Pseudomonadota</taxon>
        <taxon>Magnetococcia</taxon>
        <taxon>Magnetococcales</taxon>
        <taxon>Magnetococcaceae</taxon>
        <taxon>Magnetococcus</taxon>
    </lineage>
</organism>
<gene>
    <name evidence="2" type="ordered locus">Mmc1_3091</name>
</gene>